<evidence type="ECO:0000313" key="9">
    <source>
        <dbReference type="Proteomes" id="UP000655225"/>
    </source>
</evidence>
<evidence type="ECO:0000256" key="1">
    <source>
        <dbReference type="ARBA" id="ARBA00001946"/>
    </source>
</evidence>
<dbReference type="InterPro" id="IPR058017">
    <property type="entry name" value="At3g28540-like_C"/>
</dbReference>
<dbReference type="Proteomes" id="UP000655225">
    <property type="component" value="Unassembled WGS sequence"/>
</dbReference>
<comment type="catalytic activity">
    <reaction evidence="4">
        <text>ATP + H2O = ADP + phosphate + H(+)</text>
        <dbReference type="Rhea" id="RHEA:13065"/>
        <dbReference type="ChEBI" id="CHEBI:15377"/>
        <dbReference type="ChEBI" id="CHEBI:15378"/>
        <dbReference type="ChEBI" id="CHEBI:30616"/>
        <dbReference type="ChEBI" id="CHEBI:43474"/>
        <dbReference type="ChEBI" id="CHEBI:456216"/>
    </reaction>
</comment>
<dbReference type="EMBL" id="JABCRI010000006">
    <property type="protein sequence ID" value="KAF8405268.1"/>
    <property type="molecule type" value="Genomic_DNA"/>
</dbReference>
<dbReference type="InterPro" id="IPR003960">
    <property type="entry name" value="ATPase_AAA_CS"/>
</dbReference>
<reference evidence="8 9" key="1">
    <citation type="submission" date="2020-04" db="EMBL/GenBank/DDBJ databases">
        <title>Plant Genome Project.</title>
        <authorList>
            <person name="Zhang R.-G."/>
        </authorList>
    </citation>
    <scope>NUCLEOTIDE SEQUENCE [LARGE SCALE GENOMIC DNA]</scope>
    <source>
        <strain evidence="8">YNK0</strain>
        <tissue evidence="8">Leaf</tissue>
    </source>
</reference>
<accession>A0A835DIW7</accession>
<dbReference type="Gene3D" id="3.40.50.300">
    <property type="entry name" value="P-loop containing nucleotide triphosphate hydrolases"/>
    <property type="match status" value="1"/>
</dbReference>
<dbReference type="OMA" id="LHDIWEA"/>
<evidence type="ECO:0000256" key="6">
    <source>
        <dbReference type="SAM" id="MobiDB-lite"/>
    </source>
</evidence>
<evidence type="ECO:0000256" key="4">
    <source>
        <dbReference type="ARBA" id="ARBA00049360"/>
    </source>
</evidence>
<gene>
    <name evidence="8" type="ORF">HHK36_010169</name>
</gene>
<keyword evidence="5" id="KW-0067">ATP-binding</keyword>
<dbReference type="Pfam" id="PF25568">
    <property type="entry name" value="AAA_lid_At3g28540"/>
    <property type="match status" value="1"/>
</dbReference>
<comment type="cofactor">
    <cofactor evidence="1">
        <name>Mg(2+)</name>
        <dbReference type="ChEBI" id="CHEBI:18420"/>
    </cofactor>
</comment>
<dbReference type="CDD" id="cd19510">
    <property type="entry name" value="RecA-like_BCS1"/>
    <property type="match status" value="1"/>
</dbReference>
<dbReference type="OrthoDB" id="10251412at2759"/>
<name>A0A835DIW7_TETSI</name>
<sequence>MPYQHPLTMFPDTNMPSTRTVLSTVASLAASAMLIRSIAHDFLPHEVQDYFYSGIRNLLGLFSSQMTMVVEEFDGLANNQIFEAAQIYLRTKISPSTQRLKVSKPEKEKNITVTMERNEEIVDVFDGVQFKWIFVCRQIESKYFNNPGDLNSTLRSEIRYFELTFHKKHKEKAVSSYLPYILKESKSMKEENKMVKLFTVSFDRMYGNMGETWSSINLDHPATFDTLAMDSELKKTILQDLERFVKRKEFYRRVGKAWKRGYLLYGPPGTGKSSLIAAMANYLNFDIYDLELADLRCNSDLRRMLVATANRSILVVEDIDCTIELQDRLAEARAVQPNRFRQDSQVTLSGLLNFIDGLWSSCGDERIIVFTTNHKERLDPALLRPGRMDVHIHMSYCTPCGFKLLASNYLMISDHSLFGEIEELIWTTEVTPAEVAEQLMKNDEHEIVLRGLIEFLQEKKKENEEAKARKEEGAEGQEGEKEQEVESGKQKDEGEHDEIVMMGQESIGCIQVGPARRLHSIKQTAVFSAYTTLAAMSMLLRTMTNELRTIASQFIPQQLQDKIFSSLVSLFSNRSSTLTLLIDQYNGLSINEIYEASEIYLSTKITLSVERL</sequence>
<protein>
    <recommendedName>
        <fullName evidence="7">AAA+ ATPase domain-containing protein</fullName>
    </recommendedName>
</protein>
<feature type="region of interest" description="Disordered" evidence="6">
    <location>
        <begin position="464"/>
        <end position="494"/>
    </location>
</feature>
<evidence type="ECO:0000313" key="8">
    <source>
        <dbReference type="EMBL" id="KAF8405268.1"/>
    </source>
</evidence>
<keyword evidence="5" id="KW-0547">Nucleotide-binding</keyword>
<dbReference type="Gene3D" id="6.10.280.40">
    <property type="match status" value="1"/>
</dbReference>
<comment type="similarity">
    <text evidence="2">Belongs to the AAA ATPase family. BCS1 subfamily.</text>
</comment>
<dbReference type="GO" id="GO:0006950">
    <property type="term" value="P:response to stress"/>
    <property type="evidence" value="ECO:0007669"/>
    <property type="project" value="UniProtKB-ARBA"/>
</dbReference>
<dbReference type="Pfam" id="PF00004">
    <property type="entry name" value="AAA"/>
    <property type="match status" value="1"/>
</dbReference>
<dbReference type="AlphaFoldDB" id="A0A835DIW7"/>
<dbReference type="GO" id="GO:0016887">
    <property type="term" value="F:ATP hydrolysis activity"/>
    <property type="evidence" value="ECO:0007669"/>
    <property type="project" value="InterPro"/>
</dbReference>
<dbReference type="InterPro" id="IPR050747">
    <property type="entry name" value="Mitochondrial_chaperone_BCS1"/>
</dbReference>
<dbReference type="InterPro" id="IPR025753">
    <property type="entry name" value="AAA_N_dom"/>
</dbReference>
<evidence type="ECO:0000259" key="7">
    <source>
        <dbReference type="SMART" id="SM00382"/>
    </source>
</evidence>
<dbReference type="PANTHER" id="PTHR23070">
    <property type="entry name" value="BCS1 AAA-TYPE ATPASE"/>
    <property type="match status" value="1"/>
</dbReference>
<comment type="caution">
    <text evidence="8">The sequence shown here is derived from an EMBL/GenBank/DDBJ whole genome shotgun (WGS) entry which is preliminary data.</text>
</comment>
<dbReference type="InterPro" id="IPR003593">
    <property type="entry name" value="AAA+_ATPase"/>
</dbReference>
<dbReference type="InterPro" id="IPR027417">
    <property type="entry name" value="P-loop_NTPase"/>
</dbReference>
<evidence type="ECO:0000256" key="3">
    <source>
        <dbReference type="ARBA" id="ARBA00022842"/>
    </source>
</evidence>
<proteinExistence type="inferred from homology"/>
<dbReference type="PROSITE" id="PS00674">
    <property type="entry name" value="AAA"/>
    <property type="match status" value="1"/>
</dbReference>
<keyword evidence="3" id="KW-0460">Magnesium</keyword>
<dbReference type="GO" id="GO:0005524">
    <property type="term" value="F:ATP binding"/>
    <property type="evidence" value="ECO:0007669"/>
    <property type="project" value="UniProtKB-KW"/>
</dbReference>
<dbReference type="SMART" id="SM00382">
    <property type="entry name" value="AAA"/>
    <property type="match status" value="1"/>
</dbReference>
<feature type="domain" description="AAA+ ATPase" evidence="7">
    <location>
        <begin position="258"/>
        <end position="398"/>
    </location>
</feature>
<dbReference type="InterPro" id="IPR003959">
    <property type="entry name" value="ATPase_AAA_core"/>
</dbReference>
<organism evidence="8 9">
    <name type="scientific">Tetracentron sinense</name>
    <name type="common">Spur-leaf</name>
    <dbReference type="NCBI Taxonomy" id="13715"/>
    <lineage>
        <taxon>Eukaryota</taxon>
        <taxon>Viridiplantae</taxon>
        <taxon>Streptophyta</taxon>
        <taxon>Embryophyta</taxon>
        <taxon>Tracheophyta</taxon>
        <taxon>Spermatophyta</taxon>
        <taxon>Magnoliopsida</taxon>
        <taxon>Trochodendrales</taxon>
        <taxon>Trochodendraceae</taxon>
        <taxon>Tetracentron</taxon>
    </lineage>
</organism>
<keyword evidence="9" id="KW-1185">Reference proteome</keyword>
<evidence type="ECO:0000256" key="2">
    <source>
        <dbReference type="ARBA" id="ARBA00007448"/>
    </source>
</evidence>
<evidence type="ECO:0000256" key="5">
    <source>
        <dbReference type="RuleBase" id="RU003651"/>
    </source>
</evidence>
<dbReference type="SUPFAM" id="SSF52540">
    <property type="entry name" value="P-loop containing nucleoside triphosphate hydrolases"/>
    <property type="match status" value="1"/>
</dbReference>
<dbReference type="Pfam" id="PF14363">
    <property type="entry name" value="AAA_assoc"/>
    <property type="match status" value="2"/>
</dbReference>